<dbReference type="PANTHER" id="PTHR11571">
    <property type="entry name" value="GLUTATHIONE S-TRANSFERASE"/>
    <property type="match status" value="1"/>
</dbReference>
<dbReference type="SUPFAM" id="SSF52833">
    <property type="entry name" value="Thioredoxin-like"/>
    <property type="match status" value="1"/>
</dbReference>
<dbReference type="SFLD" id="SFLDS00019">
    <property type="entry name" value="Glutathione_Transferase_(cytos"/>
    <property type="match status" value="1"/>
</dbReference>
<dbReference type="OrthoDB" id="414243at2759"/>
<dbReference type="GO" id="GO:0006749">
    <property type="term" value="P:glutathione metabolic process"/>
    <property type="evidence" value="ECO:0007669"/>
    <property type="project" value="TreeGrafter"/>
</dbReference>
<dbReference type="Gene3D" id="3.40.30.10">
    <property type="entry name" value="Glutaredoxin"/>
    <property type="match status" value="1"/>
</dbReference>
<dbReference type="PROSITE" id="PS50404">
    <property type="entry name" value="GST_NTER"/>
    <property type="match status" value="1"/>
</dbReference>
<dbReference type="Proteomes" id="UP000738325">
    <property type="component" value="Unassembled WGS sequence"/>
</dbReference>
<dbReference type="InterPro" id="IPR010987">
    <property type="entry name" value="Glutathione-S-Trfase_C-like"/>
</dbReference>
<proteinExistence type="predicted"/>
<dbReference type="Gene3D" id="1.20.1050.10">
    <property type="match status" value="1"/>
</dbReference>
<dbReference type="InterPro" id="IPR036249">
    <property type="entry name" value="Thioredoxin-like_sf"/>
</dbReference>
<dbReference type="AlphaFoldDB" id="A0A9P6RTJ8"/>
<feature type="domain" description="GST C-terminal" evidence="2">
    <location>
        <begin position="111"/>
        <end position="241"/>
    </location>
</feature>
<dbReference type="InterPro" id="IPR036282">
    <property type="entry name" value="Glutathione-S-Trfase_C_sf"/>
</dbReference>
<dbReference type="InterPro" id="IPR004046">
    <property type="entry name" value="GST_C"/>
</dbReference>
<gene>
    <name evidence="3" type="ORF">BGZ99_001404</name>
</gene>
<comment type="caution">
    <text evidence="3">The sequence shown here is derived from an EMBL/GenBank/DDBJ whole genome shotgun (WGS) entry which is preliminary data.</text>
</comment>
<feature type="domain" description="GST N-terminal" evidence="1">
    <location>
        <begin position="20"/>
        <end position="109"/>
    </location>
</feature>
<dbReference type="Pfam" id="PF14497">
    <property type="entry name" value="GST_C_3"/>
    <property type="match status" value="1"/>
</dbReference>
<dbReference type="InterPro" id="IPR040079">
    <property type="entry name" value="Glutathione_S-Trfase"/>
</dbReference>
<dbReference type="EMBL" id="JAAAIP010000135">
    <property type="protein sequence ID" value="KAG0324840.1"/>
    <property type="molecule type" value="Genomic_DNA"/>
</dbReference>
<reference evidence="3" key="1">
    <citation type="journal article" date="2020" name="Fungal Divers.">
        <title>Resolving the Mortierellaceae phylogeny through synthesis of multi-gene phylogenetics and phylogenomics.</title>
        <authorList>
            <person name="Vandepol N."/>
            <person name="Liber J."/>
            <person name="Desiro A."/>
            <person name="Na H."/>
            <person name="Kennedy M."/>
            <person name="Barry K."/>
            <person name="Grigoriev I.V."/>
            <person name="Miller A.N."/>
            <person name="O'Donnell K."/>
            <person name="Stajich J.E."/>
            <person name="Bonito G."/>
        </authorList>
    </citation>
    <scope>NUCLEOTIDE SEQUENCE</scope>
    <source>
        <strain evidence="3">REB-010B</strain>
    </source>
</reference>
<evidence type="ECO:0000259" key="1">
    <source>
        <dbReference type="PROSITE" id="PS50404"/>
    </source>
</evidence>
<evidence type="ECO:0000313" key="3">
    <source>
        <dbReference type="EMBL" id="KAG0324840.1"/>
    </source>
</evidence>
<evidence type="ECO:0000313" key="4">
    <source>
        <dbReference type="Proteomes" id="UP000738325"/>
    </source>
</evidence>
<organism evidence="3 4">
    <name type="scientific">Dissophora globulifera</name>
    <dbReference type="NCBI Taxonomy" id="979702"/>
    <lineage>
        <taxon>Eukaryota</taxon>
        <taxon>Fungi</taxon>
        <taxon>Fungi incertae sedis</taxon>
        <taxon>Mucoromycota</taxon>
        <taxon>Mortierellomycotina</taxon>
        <taxon>Mortierellomycetes</taxon>
        <taxon>Mortierellales</taxon>
        <taxon>Mortierellaceae</taxon>
        <taxon>Dissophora</taxon>
    </lineage>
</organism>
<dbReference type="GO" id="GO:0004364">
    <property type="term" value="F:glutathione transferase activity"/>
    <property type="evidence" value="ECO:0007669"/>
    <property type="project" value="TreeGrafter"/>
</dbReference>
<protein>
    <recommendedName>
        <fullName evidence="5">Glutathione S-transferase</fullName>
    </recommendedName>
</protein>
<dbReference type="SUPFAM" id="SSF47616">
    <property type="entry name" value="GST C-terminal domain-like"/>
    <property type="match status" value="1"/>
</dbReference>
<sequence>MMTGPSIPSAAADLVQDSDNIHNLLYFPFHGISGCIHATLVLSGEPYKLSTVDFPVMLGFRPNWRTQKALTPFGHVPVLREETKCGQTIELAEVMVIEQFLANRAGLLGKNSWEESLIKMYQSSTHALMSYLIHTVVQSPKDTQPAFLERYRKVNIPEWIRFHEKHLRDNGSNGHYVGDQLSIADIKTATVIDHLVRLCGDKVQISDELTPAIMAVKYSLEKHPKYAEWRASDQYQAFTGANIAFFGF</sequence>
<name>A0A9P6RTJ8_9FUNG</name>
<dbReference type="CDD" id="cd00570">
    <property type="entry name" value="GST_N_family"/>
    <property type="match status" value="1"/>
</dbReference>
<dbReference type="PROSITE" id="PS50405">
    <property type="entry name" value="GST_CTER"/>
    <property type="match status" value="1"/>
</dbReference>
<dbReference type="InterPro" id="IPR050213">
    <property type="entry name" value="GST_superfamily"/>
</dbReference>
<keyword evidence="4" id="KW-1185">Reference proteome</keyword>
<dbReference type="InterPro" id="IPR004045">
    <property type="entry name" value="Glutathione_S-Trfase_N"/>
</dbReference>
<accession>A0A9P6RTJ8</accession>
<evidence type="ECO:0000259" key="2">
    <source>
        <dbReference type="PROSITE" id="PS50405"/>
    </source>
</evidence>
<evidence type="ECO:0008006" key="5">
    <source>
        <dbReference type="Google" id="ProtNLM"/>
    </source>
</evidence>